<name>A0A560GZU6_9PROT</name>
<evidence type="ECO:0000259" key="3">
    <source>
        <dbReference type="Pfam" id="PF09699"/>
    </source>
</evidence>
<feature type="chain" id="PRO_5022011478" evidence="2">
    <location>
        <begin position="24"/>
        <end position="430"/>
    </location>
</feature>
<evidence type="ECO:0000313" key="5">
    <source>
        <dbReference type="EMBL" id="TWB39565.1"/>
    </source>
</evidence>
<keyword evidence="6" id="KW-1185">Reference proteome</keyword>
<accession>A0A560GZU6</accession>
<dbReference type="GO" id="GO:0016491">
    <property type="term" value="F:oxidoreductase activity"/>
    <property type="evidence" value="ECO:0007669"/>
    <property type="project" value="TreeGrafter"/>
</dbReference>
<evidence type="ECO:0000256" key="2">
    <source>
        <dbReference type="SAM" id="SignalP"/>
    </source>
</evidence>
<dbReference type="Gene3D" id="1.10.287.3080">
    <property type="match status" value="1"/>
</dbReference>
<dbReference type="Gene3D" id="3.90.10.10">
    <property type="entry name" value="Cytochrome C3"/>
    <property type="match status" value="2"/>
</dbReference>
<dbReference type="AlphaFoldDB" id="A0A560GZU6"/>
<dbReference type="RefSeq" id="WP_211102125.1">
    <property type="nucleotide sequence ID" value="NZ_VITR01000010.1"/>
</dbReference>
<feature type="signal peptide" evidence="2">
    <location>
        <begin position="1"/>
        <end position="23"/>
    </location>
</feature>
<gene>
    <name evidence="5" type="ORF">FBZ90_11029</name>
</gene>
<dbReference type="Pfam" id="PF22678">
    <property type="entry name" value="Cytochrom_c_NrfB-like"/>
    <property type="match status" value="1"/>
</dbReference>
<proteinExistence type="predicted"/>
<dbReference type="InterPro" id="IPR051829">
    <property type="entry name" value="Multiheme_Cytochr_ET"/>
</dbReference>
<feature type="domain" description="Doubled CXXCH motif" evidence="3">
    <location>
        <begin position="297"/>
        <end position="339"/>
    </location>
</feature>
<evidence type="ECO:0000256" key="1">
    <source>
        <dbReference type="ARBA" id="ARBA00022729"/>
    </source>
</evidence>
<sequence length="430" mass="45568">MMRALFLSLLLAVAGSGAAPARAETPALAPDQAALRAEMARIHAGHVDADALQRIDSDIATLHTGVAAMDATSTSGIAGGDLPQGHYPSLKAAQFTTPAPAASTVSVTDTSAPTAAKWTRLASYAAETPKPEAAKAEPAAAPVAAKVADKPQRTYVGRETCESCHQQEATNWAHTVHAKVFQQNPRTELQAQNCEACHGPGSAHVEDPSDLTTIISFSKKSKTPIAEQNGQCLGCHAGGQRIFWHDSVHDSNQLGCADCHNPMTTFGARGLTARESINETCFQCHKAQHAEFARRSHMPLLEGKLSCTDCHNPHGSTTAPLLKADSVNEVCFTCHADKRGPFLFEHAPVRESCLNCHSPHGSNFESLLTAPRPVLCQQCHSQFGHPSGLLTAGNMARGPGPDPRLIATSCQTCHVNIHGSNSPSGARFER</sequence>
<reference evidence="5 6" key="1">
    <citation type="submission" date="2019-06" db="EMBL/GenBank/DDBJ databases">
        <title>Genomic Encyclopedia of Type Strains, Phase IV (KMG-V): Genome sequencing to study the core and pangenomes of soil and plant-associated prokaryotes.</title>
        <authorList>
            <person name="Whitman W."/>
        </authorList>
    </citation>
    <scope>NUCLEOTIDE SEQUENCE [LARGE SCALE GENOMIC DNA]</scope>
    <source>
        <strain evidence="5 6">BR 11622</strain>
    </source>
</reference>
<dbReference type="Pfam" id="PF09699">
    <property type="entry name" value="Paired_CXXCH_1"/>
    <property type="match status" value="2"/>
</dbReference>
<comment type="caution">
    <text evidence="5">The sequence shown here is derived from an EMBL/GenBank/DDBJ whole genome shotgun (WGS) entry which is preliminary data.</text>
</comment>
<keyword evidence="1 2" id="KW-0732">Signal</keyword>
<dbReference type="EMBL" id="VITR01000010">
    <property type="protein sequence ID" value="TWB39565.1"/>
    <property type="molecule type" value="Genomic_DNA"/>
</dbReference>
<evidence type="ECO:0000259" key="4">
    <source>
        <dbReference type="Pfam" id="PF22678"/>
    </source>
</evidence>
<feature type="domain" description="Doubled CXXCH motif" evidence="3">
    <location>
        <begin position="346"/>
        <end position="383"/>
    </location>
</feature>
<dbReference type="Proteomes" id="UP000315751">
    <property type="component" value="Unassembled WGS sequence"/>
</dbReference>
<feature type="domain" description="Cytochrome c-type protein NrfB-like" evidence="4">
    <location>
        <begin position="194"/>
        <end position="261"/>
    </location>
</feature>
<dbReference type="SUPFAM" id="SSF48695">
    <property type="entry name" value="Multiheme cytochromes"/>
    <property type="match status" value="1"/>
</dbReference>
<protein>
    <submittedName>
        <fullName evidence="5">DmsE family decaheme c-type cytochrome</fullName>
    </submittedName>
</protein>
<dbReference type="InterPro" id="IPR053875">
    <property type="entry name" value="Cytochrom_c_NrfB-like_dom"/>
</dbReference>
<dbReference type="InterPro" id="IPR010177">
    <property type="entry name" value="Paired_CXXCH_1"/>
</dbReference>
<dbReference type="Gene3D" id="1.10.1130.10">
    <property type="entry name" value="Flavocytochrome C3, Chain A"/>
    <property type="match status" value="1"/>
</dbReference>
<dbReference type="InterPro" id="IPR020015">
    <property type="entry name" value="Decahaem_cyt-c_DmsE"/>
</dbReference>
<dbReference type="InterPro" id="IPR036280">
    <property type="entry name" value="Multihaem_cyt_sf"/>
</dbReference>
<dbReference type="NCBIfam" id="TIGR01905">
    <property type="entry name" value="paired_CXXCH_1"/>
    <property type="match status" value="2"/>
</dbReference>
<dbReference type="PANTHER" id="PTHR35038:SF6">
    <property type="entry name" value="SURFACE LOCALIZED DECAHEME CYTOCHROME C LIPOPROTEIN"/>
    <property type="match status" value="1"/>
</dbReference>
<evidence type="ECO:0000313" key="6">
    <source>
        <dbReference type="Proteomes" id="UP000315751"/>
    </source>
</evidence>
<organism evidence="5 6">
    <name type="scientific">Nitrospirillum amazonense</name>
    <dbReference type="NCBI Taxonomy" id="28077"/>
    <lineage>
        <taxon>Bacteria</taxon>
        <taxon>Pseudomonadati</taxon>
        <taxon>Pseudomonadota</taxon>
        <taxon>Alphaproteobacteria</taxon>
        <taxon>Rhodospirillales</taxon>
        <taxon>Azospirillaceae</taxon>
        <taxon>Nitrospirillum</taxon>
    </lineage>
</organism>
<dbReference type="NCBIfam" id="TIGR03508">
    <property type="entry name" value="decahem_SO"/>
    <property type="match status" value="1"/>
</dbReference>
<dbReference type="PANTHER" id="PTHR35038">
    <property type="entry name" value="DISSIMILATORY SULFITE REDUCTASE SIRA"/>
    <property type="match status" value="1"/>
</dbReference>